<feature type="domain" description="Fumarate lyase N-terminal" evidence="1">
    <location>
        <begin position="18"/>
        <end position="307"/>
    </location>
</feature>
<comment type="caution">
    <text evidence="2">The sequence shown here is derived from an EMBL/GenBank/DDBJ whole genome shotgun (WGS) entry which is preliminary data.</text>
</comment>
<dbReference type="GeneID" id="78363273"/>
<dbReference type="InterPro" id="IPR051546">
    <property type="entry name" value="Aspartate_Ammonia-Lyase"/>
</dbReference>
<dbReference type="GO" id="GO:0006531">
    <property type="term" value="P:aspartate metabolic process"/>
    <property type="evidence" value="ECO:0007669"/>
    <property type="project" value="TreeGrafter"/>
</dbReference>
<name>A0A227KRC8_9BURK</name>
<gene>
    <name evidence="2" type="ORF">ADH67_01885</name>
</gene>
<evidence type="ECO:0000313" key="3">
    <source>
        <dbReference type="Proteomes" id="UP000214610"/>
    </source>
</evidence>
<organism evidence="2 3">
    <name type="scientific">Turicimonas muris</name>
    <dbReference type="NCBI Taxonomy" id="1796652"/>
    <lineage>
        <taxon>Bacteria</taxon>
        <taxon>Pseudomonadati</taxon>
        <taxon>Pseudomonadota</taxon>
        <taxon>Betaproteobacteria</taxon>
        <taxon>Burkholderiales</taxon>
        <taxon>Sutterellaceae</taxon>
        <taxon>Turicimonas</taxon>
    </lineage>
</organism>
<dbReference type="Gene3D" id="1.10.275.10">
    <property type="entry name" value="Fumarase/aspartase (N-terminal domain)"/>
    <property type="match status" value="1"/>
</dbReference>
<keyword evidence="3" id="KW-1185">Reference proteome</keyword>
<dbReference type="PRINTS" id="PR00149">
    <property type="entry name" value="FUMRATELYASE"/>
</dbReference>
<accession>A0A227KRC8</accession>
<dbReference type="PANTHER" id="PTHR42696">
    <property type="entry name" value="ASPARTATE AMMONIA-LYASE"/>
    <property type="match status" value="1"/>
</dbReference>
<dbReference type="EMBL" id="NHMP01000001">
    <property type="protein sequence ID" value="OXE51071.1"/>
    <property type="molecule type" value="Genomic_DNA"/>
</dbReference>
<dbReference type="SUPFAM" id="SSF48557">
    <property type="entry name" value="L-aspartase-like"/>
    <property type="match status" value="1"/>
</dbReference>
<reference evidence="3" key="1">
    <citation type="submission" date="2017-05" db="EMBL/GenBank/DDBJ databases">
        <title>Improved OligoMM genomes.</title>
        <authorList>
            <person name="Garzetti D."/>
        </authorList>
    </citation>
    <scope>NUCLEOTIDE SEQUENCE [LARGE SCALE GENOMIC DNA]</scope>
    <source>
        <strain evidence="3">YL45</strain>
    </source>
</reference>
<evidence type="ECO:0000259" key="1">
    <source>
        <dbReference type="Pfam" id="PF00206"/>
    </source>
</evidence>
<dbReference type="InterPro" id="IPR008948">
    <property type="entry name" value="L-Aspartase-like"/>
</dbReference>
<proteinExistence type="predicted"/>
<sequence length="440" mass="49059">MMNSILFSKRSLNSYPLFIQSYAEIKKAAAKANKDLGCITEEAAGKIISCCDKLKESPQSKIFETQAWCIDGVDFNFLFNSFISAETGVQVDLVNKNQIANDVLQTAQNLTVLKYLDVHMFGVETLIRALREKSIEFQDTLHIGRSHMQESLPVTWGGVFGAMALSIQKALEEINNVREVFLEVYLGATPIDQFAVCAPGFSSLAIEYLRRYSHFGLRKPKIDFSDQPNTYYIASIEGNDKFVRLLGFLRLLALNIARISNDLYLYSSGPRCGISELSLPAIAPGSTIMPGKINPSMPELMLQVFHQTMSIDQMACFSYVEEDIDLEPTNNPVFFDSLEIIEVIGRGSSKFVEKCVQGISLKPFENSEHLRNSASLIAIVKHIFGNKTASQVAEYCLDREVSVIELGFANSNNVSTILGLEKFKNPQEVKAFLAENGYKD</sequence>
<dbReference type="GO" id="GO:0005829">
    <property type="term" value="C:cytosol"/>
    <property type="evidence" value="ECO:0007669"/>
    <property type="project" value="TreeGrafter"/>
</dbReference>
<dbReference type="InterPro" id="IPR000362">
    <property type="entry name" value="Fumarate_lyase_fam"/>
</dbReference>
<dbReference type="Pfam" id="PF00206">
    <property type="entry name" value="Lyase_1"/>
    <property type="match status" value="1"/>
</dbReference>
<dbReference type="Gene3D" id="1.20.200.10">
    <property type="entry name" value="Fumarase/aspartase (Central domain)"/>
    <property type="match status" value="1"/>
</dbReference>
<dbReference type="PANTHER" id="PTHR42696:SF2">
    <property type="entry name" value="ASPARTATE AMMONIA-LYASE"/>
    <property type="match status" value="1"/>
</dbReference>
<dbReference type="InterPro" id="IPR020557">
    <property type="entry name" value="Fumarate_lyase_CS"/>
</dbReference>
<dbReference type="PROSITE" id="PS00163">
    <property type="entry name" value="FUMARATE_LYASES"/>
    <property type="match status" value="1"/>
</dbReference>
<protein>
    <recommendedName>
        <fullName evidence="1">Fumarate lyase N-terminal domain-containing protein</fullName>
    </recommendedName>
</protein>
<dbReference type="GO" id="GO:0008797">
    <property type="term" value="F:aspartate ammonia-lyase activity"/>
    <property type="evidence" value="ECO:0007669"/>
    <property type="project" value="TreeGrafter"/>
</dbReference>
<dbReference type="RefSeq" id="WP_066591124.1">
    <property type="nucleotide sequence ID" value="NZ_CAOTBB010000005.1"/>
</dbReference>
<dbReference type="AlphaFoldDB" id="A0A227KRC8"/>
<evidence type="ECO:0000313" key="2">
    <source>
        <dbReference type="EMBL" id="OXE51071.1"/>
    </source>
</evidence>
<dbReference type="InterPro" id="IPR022761">
    <property type="entry name" value="Fumarate_lyase_N"/>
</dbReference>
<dbReference type="InterPro" id="IPR024083">
    <property type="entry name" value="Fumarase/histidase_N"/>
</dbReference>
<dbReference type="Proteomes" id="UP000214610">
    <property type="component" value="Unassembled WGS sequence"/>
</dbReference>